<dbReference type="STRING" id="33114.A0A2G2XM15"/>
<dbReference type="AlphaFoldDB" id="A0A2G2XM15"/>
<dbReference type="Proteomes" id="UP000224567">
    <property type="component" value="Unassembled WGS sequence"/>
</dbReference>
<accession>A0A2G2XM15</accession>
<keyword evidence="3" id="KW-1185">Reference proteome</keyword>
<gene>
    <name evidence="2" type="ORF">CQW23_00862</name>
</gene>
<evidence type="ECO:0000313" key="3">
    <source>
        <dbReference type="Proteomes" id="UP000224567"/>
    </source>
</evidence>
<comment type="caution">
    <text evidence="2">The sequence shown here is derived from an EMBL/GenBank/DDBJ whole genome shotgun (WGS) entry which is preliminary data.</text>
</comment>
<proteinExistence type="predicted"/>
<dbReference type="EMBL" id="MLFT02000001">
    <property type="protein sequence ID" value="PHT58499.1"/>
    <property type="molecule type" value="Genomic_DNA"/>
</dbReference>
<protein>
    <submittedName>
        <fullName evidence="2">Uncharacterized protein</fullName>
    </submittedName>
</protein>
<feature type="region of interest" description="Disordered" evidence="1">
    <location>
        <begin position="1"/>
        <end position="56"/>
    </location>
</feature>
<evidence type="ECO:0000313" key="2">
    <source>
        <dbReference type="EMBL" id="PHT58499.1"/>
    </source>
</evidence>
<name>A0A2G2XM15_CAPBA</name>
<organism evidence="2 3">
    <name type="scientific">Capsicum baccatum</name>
    <name type="common">Peruvian pepper</name>
    <dbReference type="NCBI Taxonomy" id="33114"/>
    <lineage>
        <taxon>Eukaryota</taxon>
        <taxon>Viridiplantae</taxon>
        <taxon>Streptophyta</taxon>
        <taxon>Embryophyta</taxon>
        <taxon>Tracheophyta</taxon>
        <taxon>Spermatophyta</taxon>
        <taxon>Magnoliopsida</taxon>
        <taxon>eudicotyledons</taxon>
        <taxon>Gunneridae</taxon>
        <taxon>Pentapetalae</taxon>
        <taxon>asterids</taxon>
        <taxon>lamiids</taxon>
        <taxon>Solanales</taxon>
        <taxon>Solanaceae</taxon>
        <taxon>Solanoideae</taxon>
        <taxon>Capsiceae</taxon>
        <taxon>Capsicum</taxon>
    </lineage>
</organism>
<dbReference type="PANTHER" id="PTHR32108:SF9">
    <property type="entry name" value="REVERSE TRANSCRIPTASE RNASE H-LIKE DOMAIN-CONTAINING PROTEIN"/>
    <property type="match status" value="1"/>
</dbReference>
<reference evidence="2 3" key="1">
    <citation type="journal article" date="2017" name="Genome Biol.">
        <title>New reference genome sequences of hot pepper reveal the massive evolution of plant disease-resistance genes by retroduplication.</title>
        <authorList>
            <person name="Kim S."/>
            <person name="Park J."/>
            <person name="Yeom S.I."/>
            <person name="Kim Y.M."/>
            <person name="Seo E."/>
            <person name="Kim K.T."/>
            <person name="Kim M.S."/>
            <person name="Lee J.M."/>
            <person name="Cheong K."/>
            <person name="Shin H.S."/>
            <person name="Kim S.B."/>
            <person name="Han K."/>
            <person name="Lee J."/>
            <person name="Park M."/>
            <person name="Lee H.A."/>
            <person name="Lee H.Y."/>
            <person name="Lee Y."/>
            <person name="Oh S."/>
            <person name="Lee J.H."/>
            <person name="Choi E."/>
            <person name="Choi E."/>
            <person name="Lee S.E."/>
            <person name="Jeon J."/>
            <person name="Kim H."/>
            <person name="Choi G."/>
            <person name="Song H."/>
            <person name="Lee J."/>
            <person name="Lee S.C."/>
            <person name="Kwon J.K."/>
            <person name="Lee H.Y."/>
            <person name="Koo N."/>
            <person name="Hong Y."/>
            <person name="Kim R.W."/>
            <person name="Kang W.H."/>
            <person name="Huh J.H."/>
            <person name="Kang B.C."/>
            <person name="Yang T.J."/>
            <person name="Lee Y.H."/>
            <person name="Bennetzen J.L."/>
            <person name="Choi D."/>
        </authorList>
    </citation>
    <scope>NUCLEOTIDE SEQUENCE [LARGE SCALE GENOMIC DNA]</scope>
    <source>
        <strain evidence="3">cv. PBC81</strain>
    </source>
</reference>
<reference evidence="3" key="2">
    <citation type="journal article" date="2017" name="J. Anim. Genet.">
        <title>Multiple reference genome sequences of hot pepper reveal the massive evolution of plant disease resistance genes by retroduplication.</title>
        <authorList>
            <person name="Kim S."/>
            <person name="Park J."/>
            <person name="Yeom S.-I."/>
            <person name="Kim Y.-M."/>
            <person name="Seo E."/>
            <person name="Kim K.-T."/>
            <person name="Kim M.-S."/>
            <person name="Lee J.M."/>
            <person name="Cheong K."/>
            <person name="Shin H.-S."/>
            <person name="Kim S.-B."/>
            <person name="Han K."/>
            <person name="Lee J."/>
            <person name="Park M."/>
            <person name="Lee H.-A."/>
            <person name="Lee H.-Y."/>
            <person name="Lee Y."/>
            <person name="Oh S."/>
            <person name="Lee J.H."/>
            <person name="Choi E."/>
            <person name="Choi E."/>
            <person name="Lee S.E."/>
            <person name="Jeon J."/>
            <person name="Kim H."/>
            <person name="Choi G."/>
            <person name="Song H."/>
            <person name="Lee J."/>
            <person name="Lee S.-C."/>
            <person name="Kwon J.-K."/>
            <person name="Lee H.-Y."/>
            <person name="Koo N."/>
            <person name="Hong Y."/>
            <person name="Kim R.W."/>
            <person name="Kang W.-H."/>
            <person name="Huh J.H."/>
            <person name="Kang B.-C."/>
            <person name="Yang T.-J."/>
            <person name="Lee Y.-H."/>
            <person name="Bennetzen J.L."/>
            <person name="Choi D."/>
        </authorList>
    </citation>
    <scope>NUCLEOTIDE SEQUENCE [LARGE SCALE GENOMIC DNA]</scope>
    <source>
        <strain evidence="3">cv. PBC81</strain>
    </source>
</reference>
<dbReference type="OrthoDB" id="1301501at2759"/>
<evidence type="ECO:0000256" key="1">
    <source>
        <dbReference type="SAM" id="MobiDB-lite"/>
    </source>
</evidence>
<dbReference type="PANTHER" id="PTHR32108">
    <property type="entry name" value="DNA-DIRECTED RNA POLYMERASE SUBUNIT ALPHA"/>
    <property type="match status" value="1"/>
</dbReference>
<sequence>MYNAQPHVQPPSYPQWHIPTPQSHPPISQIYEIPSRPDFQSKPNNEMRQKPRDSFTPIGESYASLFQRLVQEGMITPLLRHTLNPRSRNFDPNARCVYHSDAQGHSIEDYRDLKKEIEKMIQDRSIRVHNIDNEESSSYAGMQIGG</sequence>